<dbReference type="Proteomes" id="UP000001416">
    <property type="component" value="Chromosome"/>
</dbReference>
<name>Q82UD7_NITEU</name>
<organism evidence="1 2">
    <name type="scientific">Nitrosomonas europaea (strain ATCC 19718 / CIP 103999 / KCTC 2705 / NBRC 14298)</name>
    <dbReference type="NCBI Taxonomy" id="228410"/>
    <lineage>
        <taxon>Bacteria</taxon>
        <taxon>Pseudomonadati</taxon>
        <taxon>Pseudomonadota</taxon>
        <taxon>Betaproteobacteria</taxon>
        <taxon>Nitrosomonadales</taxon>
        <taxon>Nitrosomonadaceae</taxon>
        <taxon>Nitrosomonas</taxon>
    </lineage>
</organism>
<dbReference type="AlphaFoldDB" id="Q82UD7"/>
<accession>Q82UD7</accession>
<protein>
    <submittedName>
        <fullName evidence="1">Uncharacterized protein</fullName>
    </submittedName>
</protein>
<evidence type="ECO:0000313" key="1">
    <source>
        <dbReference type="EMBL" id="CAD85466.1"/>
    </source>
</evidence>
<evidence type="ECO:0000313" key="2">
    <source>
        <dbReference type="Proteomes" id="UP000001416"/>
    </source>
</evidence>
<gene>
    <name evidence="1" type="ordered locus">NE1555</name>
</gene>
<dbReference type="HOGENOM" id="CLU_1523600_0_0_4"/>
<dbReference type="EMBL" id="AL954747">
    <property type="protein sequence ID" value="CAD85466.1"/>
    <property type="molecule type" value="Genomic_DNA"/>
</dbReference>
<proteinExistence type="predicted"/>
<keyword evidence="2" id="KW-1185">Reference proteome</keyword>
<reference evidence="1 2" key="1">
    <citation type="journal article" date="2003" name="J. Bacteriol.">
        <title>Complete genome sequence of the ammonia-oxidizing bacterium and obligate chemolithoautotroph Nitrosomonas europaea.</title>
        <authorList>
            <person name="Chain P."/>
            <person name="Lamerdin J."/>
            <person name="Larimer F."/>
            <person name="Regala W."/>
            <person name="Land M."/>
            <person name="Hauser L."/>
            <person name="Hooper A."/>
            <person name="Klotz M."/>
            <person name="Norton J."/>
            <person name="Sayavedra-Soto L."/>
            <person name="Arciero D."/>
            <person name="Hommes N."/>
            <person name="Whittaker M."/>
            <person name="Arp D."/>
        </authorList>
    </citation>
    <scope>NUCLEOTIDE SEQUENCE [LARGE SCALE GENOMIC DNA]</scope>
    <source>
        <strain evidence="2">ATCC 19718 / CIP 103999 / KCTC 2705 / NBRC 14298</strain>
    </source>
</reference>
<sequence length="176" mass="19658">MDGTKAPPVSSTLEGIMNTAPELIIARKAIAKIAIRFPSLTMIEEPTVPVELSIRLPVQPGLNYEVWLALQNNDELHFSVGNFWLEWFPCTESSRVKEYISAVTGFLSSQYRVLEHYRGKHCVKAELQAPSGGDWKTVGTWSNLLSFLPLRSSLREVSNTQPIIPPDLPQQAAPDR</sequence>
<dbReference type="STRING" id="228410.NE1555"/>
<dbReference type="KEGG" id="neu:NE1555"/>